<feature type="domain" description="C2H2-type" evidence="13">
    <location>
        <begin position="603"/>
        <end position="630"/>
    </location>
</feature>
<feature type="compositionally biased region" description="Polar residues" evidence="12">
    <location>
        <begin position="730"/>
        <end position="739"/>
    </location>
</feature>
<feature type="compositionally biased region" description="Polar residues" evidence="12">
    <location>
        <begin position="252"/>
        <end position="263"/>
    </location>
</feature>
<evidence type="ECO:0000256" key="7">
    <source>
        <dbReference type="ARBA" id="ARBA00023015"/>
    </source>
</evidence>
<dbReference type="PANTHER" id="PTHR21020">
    <property type="entry name" value="ZINC FINGER PROTEIN 800"/>
    <property type="match status" value="1"/>
</dbReference>
<evidence type="ECO:0000256" key="5">
    <source>
        <dbReference type="ARBA" id="ARBA00022771"/>
    </source>
</evidence>
<keyword evidence="10" id="KW-0539">Nucleus</keyword>
<dbReference type="SUPFAM" id="SSF57667">
    <property type="entry name" value="beta-beta-alpha zinc fingers"/>
    <property type="match status" value="2"/>
</dbReference>
<keyword evidence="3" id="KW-0479">Metal-binding</keyword>
<keyword evidence="7" id="KW-0805">Transcription regulation</keyword>
<dbReference type="Pfam" id="PF16622">
    <property type="entry name" value="zf-C2H2_11"/>
    <property type="match status" value="1"/>
</dbReference>
<sequence>MDMETDVTESPHTPPSQLRESSLPLDQTQPLNPPPPHPSASFGPVSDSYEPHDGSDDGSSLSNTKWRPIPPLLPEQDALTKLECGTRNQCCQTDEQLHYAGHCVEPGDPPLLQQPLHTSKSGIQQIIECFRSGTSQLKSMLLREVDTIFECKLCRSLFRGLPNLITHKEYYCLSRLPDPDGGDGDKQTIAMKDLMDAIYPRADRPDFVVRLEPIQTTTKAVFQYLSTEEELVHYPSATPSARESPVAWEGPSTESVENNQPTQPVEPESQKSPSPPPVEEVEPPEETPAPPPPAEDEDSNSGVEDVTISCCLCGQDFNSRRSIRRHCRKMHQTRLEELRKYTDTRTVPTSLLSVVKGRQRTICTPTGKSCPVCLKTFATKANVRRHFDEVHRGLRRDAIAPSMATKPDQPFVLDDSASRRSNTSSPAKTASSKPSPAPSQPKPQSSNSSLMSARCSLCKRTYSSQLMLKRHMRIVHKIYSSKNRSNASSVPVTHISTPPLSLEASSNIRVKEERIENSIEEDEEEEEEEAEEAQEEEEEEEVDIDSSPAPSPSDSTGTAKSAQTNTTKMKENESSQSQKSTSSSNTPIPKSKALSVGFDFKQLFCKLCKRQFSSRQNLSKHIELHTDGTEIFIKFYRCPLCSYESRRKRDVLRHVTVVHKKSSSYLAKIMPKLENRAIKRHAEEVLTSNNTPNKRMNIKEEVNGRHCSSHSPHTASSSSAAHSTPRKQDSSAGSSSTPVTRKYQPRPVSPP</sequence>
<keyword evidence="15" id="KW-1185">Reference proteome</keyword>
<dbReference type="PANTHER" id="PTHR21020:SF0">
    <property type="entry name" value="ZINC FINGER PROTEIN 800"/>
    <property type="match status" value="1"/>
</dbReference>
<evidence type="ECO:0000256" key="2">
    <source>
        <dbReference type="ARBA" id="ARBA00006991"/>
    </source>
</evidence>
<dbReference type="Gene3D" id="3.30.160.60">
    <property type="entry name" value="Classic Zinc Finger"/>
    <property type="match status" value="2"/>
</dbReference>
<evidence type="ECO:0000256" key="10">
    <source>
        <dbReference type="ARBA" id="ARBA00023242"/>
    </source>
</evidence>
<feature type="compositionally biased region" description="Acidic residues" evidence="12">
    <location>
        <begin position="518"/>
        <end position="544"/>
    </location>
</feature>
<organism evidence="14 15">
    <name type="scientific">Mugilogobius chulae</name>
    <name type="common">yellowstripe goby</name>
    <dbReference type="NCBI Taxonomy" id="88201"/>
    <lineage>
        <taxon>Eukaryota</taxon>
        <taxon>Metazoa</taxon>
        <taxon>Chordata</taxon>
        <taxon>Craniata</taxon>
        <taxon>Vertebrata</taxon>
        <taxon>Euteleostomi</taxon>
        <taxon>Actinopterygii</taxon>
        <taxon>Neopterygii</taxon>
        <taxon>Teleostei</taxon>
        <taxon>Neoteleostei</taxon>
        <taxon>Acanthomorphata</taxon>
        <taxon>Gobiaria</taxon>
        <taxon>Gobiiformes</taxon>
        <taxon>Gobioidei</taxon>
        <taxon>Gobiidae</taxon>
        <taxon>Gobionellinae</taxon>
        <taxon>Mugilogobius</taxon>
    </lineage>
</organism>
<keyword evidence="5 11" id="KW-0863">Zinc-finger</keyword>
<evidence type="ECO:0000256" key="11">
    <source>
        <dbReference type="PROSITE-ProRule" id="PRU00042"/>
    </source>
</evidence>
<evidence type="ECO:0000256" key="3">
    <source>
        <dbReference type="ARBA" id="ARBA00022723"/>
    </source>
</evidence>
<feature type="compositionally biased region" description="Low complexity" evidence="12">
    <location>
        <begin position="421"/>
        <end position="434"/>
    </location>
</feature>
<dbReference type="InterPro" id="IPR036236">
    <property type="entry name" value="Znf_C2H2_sf"/>
</dbReference>
<dbReference type="InterPro" id="IPR039149">
    <property type="entry name" value="ZNF800"/>
</dbReference>
<name>A0AAW0PDF5_9GOBI</name>
<dbReference type="EMBL" id="JBBPFD010000009">
    <property type="protein sequence ID" value="KAK7913606.1"/>
    <property type="molecule type" value="Genomic_DNA"/>
</dbReference>
<feature type="compositionally biased region" description="Polar residues" evidence="12">
    <location>
        <begin position="8"/>
        <end position="20"/>
    </location>
</feature>
<dbReference type="GO" id="GO:0008270">
    <property type="term" value="F:zinc ion binding"/>
    <property type="evidence" value="ECO:0007669"/>
    <property type="project" value="UniProtKB-KW"/>
</dbReference>
<evidence type="ECO:0000256" key="12">
    <source>
        <dbReference type="SAM" id="MobiDB-lite"/>
    </source>
</evidence>
<dbReference type="SMART" id="SM00355">
    <property type="entry name" value="ZnF_C2H2"/>
    <property type="match status" value="6"/>
</dbReference>
<feature type="region of interest" description="Disordered" evidence="12">
    <location>
        <begin position="516"/>
        <end position="589"/>
    </location>
</feature>
<dbReference type="PROSITE" id="PS50157">
    <property type="entry name" value="ZINC_FINGER_C2H2_2"/>
    <property type="match status" value="4"/>
</dbReference>
<gene>
    <name evidence="14" type="ORF">WMY93_013817</name>
</gene>
<evidence type="ECO:0000313" key="14">
    <source>
        <dbReference type="EMBL" id="KAK7913606.1"/>
    </source>
</evidence>
<feature type="region of interest" description="Disordered" evidence="12">
    <location>
        <begin position="235"/>
        <end position="302"/>
    </location>
</feature>
<feature type="compositionally biased region" description="Low complexity" evidence="12">
    <location>
        <begin position="709"/>
        <end position="723"/>
    </location>
</feature>
<dbReference type="Pfam" id="PF12874">
    <property type="entry name" value="zf-met"/>
    <property type="match status" value="1"/>
</dbReference>
<feature type="region of interest" description="Disordered" evidence="12">
    <location>
        <begin position="398"/>
        <end position="451"/>
    </location>
</feature>
<evidence type="ECO:0000256" key="6">
    <source>
        <dbReference type="ARBA" id="ARBA00022833"/>
    </source>
</evidence>
<keyword evidence="9" id="KW-0804">Transcription</keyword>
<protein>
    <recommendedName>
        <fullName evidence="13">C2H2-type domain-containing protein</fullName>
    </recommendedName>
</protein>
<feature type="domain" description="C2H2-type" evidence="13">
    <location>
        <begin position="308"/>
        <end position="336"/>
    </location>
</feature>
<proteinExistence type="inferred from homology"/>
<dbReference type="GO" id="GO:0005634">
    <property type="term" value="C:nucleus"/>
    <property type="evidence" value="ECO:0007669"/>
    <property type="project" value="UniProtKB-SubCell"/>
</dbReference>
<keyword evidence="6" id="KW-0862">Zinc</keyword>
<dbReference type="AlphaFoldDB" id="A0AAW0PDF5"/>
<feature type="compositionally biased region" description="Low complexity" evidence="12">
    <location>
        <begin position="545"/>
        <end position="555"/>
    </location>
</feature>
<dbReference type="InterPro" id="IPR013087">
    <property type="entry name" value="Znf_C2H2_type"/>
</dbReference>
<accession>A0AAW0PDF5</accession>
<evidence type="ECO:0000313" key="15">
    <source>
        <dbReference type="Proteomes" id="UP001460270"/>
    </source>
</evidence>
<dbReference type="PROSITE" id="PS00028">
    <property type="entry name" value="ZINC_FINGER_C2H2_1"/>
    <property type="match status" value="4"/>
</dbReference>
<evidence type="ECO:0000256" key="9">
    <source>
        <dbReference type="ARBA" id="ARBA00023163"/>
    </source>
</evidence>
<reference evidence="15" key="1">
    <citation type="submission" date="2024-04" db="EMBL/GenBank/DDBJ databases">
        <title>Salinicola lusitanus LLJ914,a marine bacterium isolated from the Okinawa Trough.</title>
        <authorList>
            <person name="Li J."/>
        </authorList>
    </citation>
    <scope>NUCLEOTIDE SEQUENCE [LARGE SCALE GENOMIC DNA]</scope>
</reference>
<keyword evidence="4" id="KW-0677">Repeat</keyword>
<feature type="region of interest" description="Disordered" evidence="12">
    <location>
        <begin position="1"/>
        <end position="72"/>
    </location>
</feature>
<comment type="similarity">
    <text evidence="2">Belongs to the krueppel C2H2-type zinc-finger protein family.</text>
</comment>
<feature type="compositionally biased region" description="Low complexity" evidence="12">
    <location>
        <begin position="574"/>
        <end position="586"/>
    </location>
</feature>
<feature type="compositionally biased region" description="Polar residues" evidence="12">
    <location>
        <begin position="556"/>
        <end position="567"/>
    </location>
</feature>
<feature type="region of interest" description="Disordered" evidence="12">
    <location>
        <begin position="702"/>
        <end position="751"/>
    </location>
</feature>
<dbReference type="GO" id="GO:0003677">
    <property type="term" value="F:DNA binding"/>
    <property type="evidence" value="ECO:0007669"/>
    <property type="project" value="UniProtKB-KW"/>
</dbReference>
<feature type="domain" description="C2H2-type" evidence="13">
    <location>
        <begin position="453"/>
        <end position="476"/>
    </location>
</feature>
<dbReference type="InterPro" id="IPR041697">
    <property type="entry name" value="Znf-C2H2_11"/>
</dbReference>
<comment type="subcellular location">
    <subcellularLocation>
        <location evidence="1">Nucleus</location>
    </subcellularLocation>
</comment>
<keyword evidence="8" id="KW-0238">DNA-binding</keyword>
<feature type="domain" description="C2H2-type" evidence="13">
    <location>
        <begin position="368"/>
        <end position="396"/>
    </location>
</feature>
<evidence type="ECO:0000256" key="8">
    <source>
        <dbReference type="ARBA" id="ARBA00023125"/>
    </source>
</evidence>
<dbReference type="Proteomes" id="UP001460270">
    <property type="component" value="Unassembled WGS sequence"/>
</dbReference>
<evidence type="ECO:0000256" key="4">
    <source>
        <dbReference type="ARBA" id="ARBA00022737"/>
    </source>
</evidence>
<evidence type="ECO:0000259" key="13">
    <source>
        <dbReference type="PROSITE" id="PS50157"/>
    </source>
</evidence>
<comment type="caution">
    <text evidence="14">The sequence shown here is derived from an EMBL/GenBank/DDBJ whole genome shotgun (WGS) entry which is preliminary data.</text>
</comment>
<evidence type="ECO:0000256" key="1">
    <source>
        <dbReference type="ARBA" id="ARBA00004123"/>
    </source>
</evidence>